<feature type="region of interest" description="Disordered" evidence="1">
    <location>
        <begin position="238"/>
        <end position="272"/>
    </location>
</feature>
<dbReference type="PANTHER" id="PTHR45703:SF36">
    <property type="entry name" value="DYNEIN HEAVY CHAIN, CYTOPLASMIC"/>
    <property type="match status" value="1"/>
</dbReference>
<protein>
    <recommendedName>
        <fullName evidence="2">Dynein heavy chain coiled coil stalk domain-containing protein</fullName>
    </recommendedName>
</protein>
<dbReference type="AlphaFoldDB" id="A0A433TNG0"/>
<evidence type="ECO:0000259" key="2">
    <source>
        <dbReference type="Pfam" id="PF12777"/>
    </source>
</evidence>
<dbReference type="Pfam" id="PF12777">
    <property type="entry name" value="MT"/>
    <property type="match status" value="1"/>
</dbReference>
<proteinExistence type="predicted"/>
<dbReference type="Gene3D" id="1.20.920.60">
    <property type="match status" value="1"/>
</dbReference>
<dbReference type="OrthoDB" id="5986589at2759"/>
<dbReference type="GO" id="GO:0007018">
    <property type="term" value="P:microtubule-based movement"/>
    <property type="evidence" value="ECO:0007669"/>
    <property type="project" value="InterPro"/>
</dbReference>
<sequence>MSPLFIKGEEVEQVDTYKEILCPSITKDVHARRDNIVFGRLGVRHQTCLDAVFSSWENAKLLMADVNFFQQLVFYNKDEIPEDKFKALKQFVFSPNFTPEHVKSKSMAAASICTWVHAVYQYSSIHRKMQPHIKNLLDAENKFTKNYYSVGRFQDWDLTILHAAKQRQCGDISAPAPNAADFACLRNILNVRWPEVVSCKEVWARAKPIPKKRKWGLIDHTLRKHVSNITRQALECNPQRKKGRTSEADLAAKHRRTDKAAGTTRAELKRTSQNRVRWSRFAAAVCSTRNQEA</sequence>
<dbReference type="STRING" id="188477.A0A433TNG0"/>
<name>A0A433TNG0_ELYCH</name>
<dbReference type="GO" id="GO:0051959">
    <property type="term" value="F:dynein light intermediate chain binding"/>
    <property type="evidence" value="ECO:0007669"/>
    <property type="project" value="InterPro"/>
</dbReference>
<dbReference type="GO" id="GO:0030286">
    <property type="term" value="C:dynein complex"/>
    <property type="evidence" value="ECO:0007669"/>
    <property type="project" value="InterPro"/>
</dbReference>
<dbReference type="Proteomes" id="UP000271974">
    <property type="component" value="Unassembled WGS sequence"/>
</dbReference>
<dbReference type="InterPro" id="IPR024743">
    <property type="entry name" value="Dynein_HC_stalk"/>
</dbReference>
<keyword evidence="4" id="KW-1185">Reference proteome</keyword>
<evidence type="ECO:0000313" key="4">
    <source>
        <dbReference type="Proteomes" id="UP000271974"/>
    </source>
</evidence>
<accession>A0A433TNG0</accession>
<dbReference type="GO" id="GO:0045505">
    <property type="term" value="F:dynein intermediate chain binding"/>
    <property type="evidence" value="ECO:0007669"/>
    <property type="project" value="InterPro"/>
</dbReference>
<reference evidence="3 4" key="1">
    <citation type="submission" date="2019-01" db="EMBL/GenBank/DDBJ databases">
        <title>A draft genome assembly of the solar-powered sea slug Elysia chlorotica.</title>
        <authorList>
            <person name="Cai H."/>
            <person name="Li Q."/>
            <person name="Fang X."/>
            <person name="Li J."/>
            <person name="Curtis N.E."/>
            <person name="Altenburger A."/>
            <person name="Shibata T."/>
            <person name="Feng M."/>
            <person name="Maeda T."/>
            <person name="Schwartz J.A."/>
            <person name="Shigenobu S."/>
            <person name="Lundholm N."/>
            <person name="Nishiyama T."/>
            <person name="Yang H."/>
            <person name="Hasebe M."/>
            <person name="Li S."/>
            <person name="Pierce S.K."/>
            <person name="Wang J."/>
        </authorList>
    </citation>
    <scope>NUCLEOTIDE SEQUENCE [LARGE SCALE GENOMIC DNA]</scope>
    <source>
        <strain evidence="3">EC2010</strain>
        <tissue evidence="3">Whole organism of an adult</tissue>
    </source>
</reference>
<evidence type="ECO:0000256" key="1">
    <source>
        <dbReference type="SAM" id="MobiDB-lite"/>
    </source>
</evidence>
<dbReference type="PANTHER" id="PTHR45703">
    <property type="entry name" value="DYNEIN HEAVY CHAIN"/>
    <property type="match status" value="1"/>
</dbReference>
<gene>
    <name evidence="3" type="ORF">EGW08_009111</name>
</gene>
<dbReference type="InterPro" id="IPR026983">
    <property type="entry name" value="DHC"/>
</dbReference>
<feature type="domain" description="Dynein heavy chain coiled coil stalk" evidence="2">
    <location>
        <begin position="55"/>
        <end position="145"/>
    </location>
</feature>
<dbReference type="EMBL" id="RQTK01000257">
    <property type="protein sequence ID" value="RUS83122.1"/>
    <property type="molecule type" value="Genomic_DNA"/>
</dbReference>
<evidence type="ECO:0000313" key="3">
    <source>
        <dbReference type="EMBL" id="RUS83122.1"/>
    </source>
</evidence>
<comment type="caution">
    <text evidence="3">The sequence shown here is derived from an EMBL/GenBank/DDBJ whole genome shotgun (WGS) entry which is preliminary data.</text>
</comment>
<organism evidence="3 4">
    <name type="scientific">Elysia chlorotica</name>
    <name type="common">Eastern emerald elysia</name>
    <name type="synonym">Sea slug</name>
    <dbReference type="NCBI Taxonomy" id="188477"/>
    <lineage>
        <taxon>Eukaryota</taxon>
        <taxon>Metazoa</taxon>
        <taxon>Spiralia</taxon>
        <taxon>Lophotrochozoa</taxon>
        <taxon>Mollusca</taxon>
        <taxon>Gastropoda</taxon>
        <taxon>Heterobranchia</taxon>
        <taxon>Euthyneura</taxon>
        <taxon>Panpulmonata</taxon>
        <taxon>Sacoglossa</taxon>
        <taxon>Placobranchoidea</taxon>
        <taxon>Plakobranchidae</taxon>
        <taxon>Elysia</taxon>
    </lineage>
</organism>